<keyword evidence="2" id="KW-1185">Reference proteome</keyword>
<comment type="caution">
    <text evidence="1">The sequence shown here is derived from an EMBL/GenBank/DDBJ whole genome shotgun (WGS) entry which is preliminary data.</text>
</comment>
<dbReference type="EMBL" id="JARBHB010000005">
    <property type="protein sequence ID" value="KAJ8882668.1"/>
    <property type="molecule type" value="Genomic_DNA"/>
</dbReference>
<reference evidence="1 2" key="1">
    <citation type="submission" date="2023-02" db="EMBL/GenBank/DDBJ databases">
        <title>LHISI_Scaffold_Assembly.</title>
        <authorList>
            <person name="Stuart O.P."/>
            <person name="Cleave R."/>
            <person name="Magrath M.J.L."/>
            <person name="Mikheyev A.S."/>
        </authorList>
    </citation>
    <scope>NUCLEOTIDE SEQUENCE [LARGE SCALE GENOMIC DNA]</scope>
    <source>
        <strain evidence="1">Daus_M_001</strain>
        <tissue evidence="1">Leg muscle</tissue>
    </source>
</reference>
<dbReference type="Proteomes" id="UP001159363">
    <property type="component" value="Chromosome 4"/>
</dbReference>
<gene>
    <name evidence="1" type="ORF">PR048_014480</name>
</gene>
<organism evidence="1 2">
    <name type="scientific">Dryococelus australis</name>
    <dbReference type="NCBI Taxonomy" id="614101"/>
    <lineage>
        <taxon>Eukaryota</taxon>
        <taxon>Metazoa</taxon>
        <taxon>Ecdysozoa</taxon>
        <taxon>Arthropoda</taxon>
        <taxon>Hexapoda</taxon>
        <taxon>Insecta</taxon>
        <taxon>Pterygota</taxon>
        <taxon>Neoptera</taxon>
        <taxon>Polyneoptera</taxon>
        <taxon>Phasmatodea</taxon>
        <taxon>Verophasmatodea</taxon>
        <taxon>Anareolatae</taxon>
        <taxon>Phasmatidae</taxon>
        <taxon>Eurycanthinae</taxon>
        <taxon>Dryococelus</taxon>
    </lineage>
</organism>
<sequence>MPSSQPADVTRLAATGVSELPRDPRVQVSNTFPALRAHGSAKCWLRANYKRSCCYLASFPIHDCGRGGVLKGHCSFPSAPKSGTSSRQYLIHLGSRHLQLTRQLARHKSQGCWCCPTAVTSQIVTEPLALRSTHDLPEVLPLPLLSVQELCSSSLRTPLSKEPDQGLFQRAELQPRVQPQRTVFLLEFSWCMCALFWDDHYHDQRKFLRIEGAAVTERLPDSILGRATGFSHVGIVPDDATGRQVFSGIYPFPPHHHSDAAPHSPQSPSSALKTSLLRNSHISSLIHSVYIEILTLGPSGPASCLVARLGANLVAQTTRQVDFKSAHLFVNSLYTGKVEAGQPLLWELLSSSRTTCSKGRNVTDVSTDLETHSRKAKRGCALQSPAIAVRGHRLALIYLFHDVHTSNVTFRRKEALRGALPRLRYAYLRNGTWVVIPRCPTVYRRHRRKVRLQAGGRDIFAVQRRVTGLHRMAGSTDLVQLRISWKDNTRGVPGDLTAAFRAPAATAPRQLLSLVTGRRPTAVNFVSSRSKGRKSLSAWSLSLRAGDCQCDALGATPSFTSSSQLDETPVLRLITLRKPTCSSQTTRLSTRFSRTETKKKKKKRRIFSYTVVPRLCNGWSARALSLPRSPHRTLQLGDGTGANGIEKKLSYVDIILNTYALCMGGGRGGKADVKGPVYLYLFATSEAEKRISSVTSSPQRVGIGTDVQCPPRAACTYGTLSGDPIDLLAEMRTNAVRCPFGEISQTRGTAVSERLDFSPSVKANRIVPGRATPGFSHVGIVLDDATGRQVFSRISCFPPPLYSDVAPFSPHFALVGSQDVVVKSPPPPTSLIIAWKQNFRRAAEKLKVTVDWVYSSSHVVFTVEIVNRPRSAELVA</sequence>
<protein>
    <submittedName>
        <fullName evidence="1">Uncharacterized protein</fullName>
    </submittedName>
</protein>
<feature type="non-terminal residue" evidence="1">
    <location>
        <position position="876"/>
    </location>
</feature>
<evidence type="ECO:0000313" key="2">
    <source>
        <dbReference type="Proteomes" id="UP001159363"/>
    </source>
</evidence>
<proteinExistence type="predicted"/>
<accession>A0ABQ9HF52</accession>
<name>A0ABQ9HF52_9NEOP</name>
<evidence type="ECO:0000313" key="1">
    <source>
        <dbReference type="EMBL" id="KAJ8882668.1"/>
    </source>
</evidence>